<accession>A0A6G4UX98</accession>
<dbReference type="InterPro" id="IPR008030">
    <property type="entry name" value="NmrA-like"/>
</dbReference>
<dbReference type="RefSeq" id="WP_165254300.1">
    <property type="nucleotide sequence ID" value="NZ_JAAKZY010000003.1"/>
</dbReference>
<dbReference type="AlphaFoldDB" id="A0A6G4UX98"/>
<dbReference type="Gene3D" id="3.90.25.10">
    <property type="entry name" value="UDP-galactose 4-epimerase, domain 1"/>
    <property type="match status" value="1"/>
</dbReference>
<dbReference type="CDD" id="cd05269">
    <property type="entry name" value="TMR_SDR_a"/>
    <property type="match status" value="1"/>
</dbReference>
<dbReference type="EMBL" id="JAAKZY010000003">
    <property type="protein sequence ID" value="NGO06381.1"/>
    <property type="molecule type" value="Genomic_DNA"/>
</dbReference>
<sequence length="287" mass="30226">MLIVTGATGHLGALIVNRLLDRVPADRIGVSVRDVSKAADLAERGVRVRAGDFTEPDSLKHAFEGAERLLVVSTAIRGGGAVTANTAAIDAAREAGARRILYTSHQAASPTSLFPPQKVHAATEEHLKQQEVPYTALRNGFYTSTLGYYIGAALETGTLAVPQDGPVSWTAHEDLAEAAAVALTEDGALEGITPPLTATHTLDFADVAGILSRITGRTITRVVMDDDEWISAAVAGGMPRPAAEFTLTMFAASRNGEFKATDPTLEATIGHPAKTVHEVLEGVVRSR</sequence>
<reference evidence="2 3" key="1">
    <citation type="submission" date="2020-02" db="EMBL/GenBank/DDBJ databases">
        <title>Whole-genome analyses of novel actinobacteria.</title>
        <authorList>
            <person name="Sahin N."/>
            <person name="Gencbay T."/>
        </authorList>
    </citation>
    <scope>NUCLEOTIDE SEQUENCE [LARGE SCALE GENOMIC DNA]</scope>
    <source>
        <strain evidence="2 3">HC44</strain>
    </source>
</reference>
<evidence type="ECO:0000313" key="3">
    <source>
        <dbReference type="Proteomes" id="UP000472335"/>
    </source>
</evidence>
<dbReference type="InterPro" id="IPR052718">
    <property type="entry name" value="NmrA-type_oxidoreductase"/>
</dbReference>
<feature type="domain" description="NmrA-like" evidence="1">
    <location>
        <begin position="2"/>
        <end position="274"/>
    </location>
</feature>
<dbReference type="PANTHER" id="PTHR47129:SF1">
    <property type="entry name" value="NMRA-LIKE DOMAIN-CONTAINING PROTEIN"/>
    <property type="match status" value="1"/>
</dbReference>
<evidence type="ECO:0000313" key="2">
    <source>
        <dbReference type="EMBL" id="NGO06381.1"/>
    </source>
</evidence>
<dbReference type="PANTHER" id="PTHR47129">
    <property type="entry name" value="QUINONE OXIDOREDUCTASE 2"/>
    <property type="match status" value="1"/>
</dbReference>
<keyword evidence="3" id="KW-1185">Reference proteome</keyword>
<gene>
    <name evidence="2" type="ORF">G5C60_01455</name>
</gene>
<name>A0A6G4UX98_9ACTN</name>
<dbReference type="Pfam" id="PF05368">
    <property type="entry name" value="NmrA"/>
    <property type="match status" value="1"/>
</dbReference>
<dbReference type="SUPFAM" id="SSF51735">
    <property type="entry name" value="NAD(P)-binding Rossmann-fold domains"/>
    <property type="match status" value="1"/>
</dbReference>
<protein>
    <submittedName>
        <fullName evidence="2">SDR family oxidoreductase</fullName>
    </submittedName>
</protein>
<proteinExistence type="predicted"/>
<organism evidence="2 3">
    <name type="scientific">Streptomyces scabichelini</name>
    <dbReference type="NCBI Taxonomy" id="2711217"/>
    <lineage>
        <taxon>Bacteria</taxon>
        <taxon>Bacillati</taxon>
        <taxon>Actinomycetota</taxon>
        <taxon>Actinomycetes</taxon>
        <taxon>Kitasatosporales</taxon>
        <taxon>Streptomycetaceae</taxon>
        <taxon>Streptomyces</taxon>
    </lineage>
</organism>
<dbReference type="Gene3D" id="3.40.50.720">
    <property type="entry name" value="NAD(P)-binding Rossmann-like Domain"/>
    <property type="match status" value="1"/>
</dbReference>
<dbReference type="Proteomes" id="UP000472335">
    <property type="component" value="Unassembled WGS sequence"/>
</dbReference>
<comment type="caution">
    <text evidence="2">The sequence shown here is derived from an EMBL/GenBank/DDBJ whole genome shotgun (WGS) entry which is preliminary data.</text>
</comment>
<evidence type="ECO:0000259" key="1">
    <source>
        <dbReference type="Pfam" id="PF05368"/>
    </source>
</evidence>
<dbReference type="InterPro" id="IPR036291">
    <property type="entry name" value="NAD(P)-bd_dom_sf"/>
</dbReference>